<gene>
    <name evidence="3" type="ORF">BX592_1213</name>
</gene>
<accession>A0A4R8LH19</accession>
<proteinExistence type="predicted"/>
<dbReference type="InterPro" id="IPR045394">
    <property type="entry name" value="Abhydrolase_dom"/>
</dbReference>
<protein>
    <recommendedName>
        <fullName evidence="2">Alpha/beta hydrolase domain-containing protein</fullName>
    </recommendedName>
</protein>
<evidence type="ECO:0000256" key="1">
    <source>
        <dbReference type="SAM" id="SignalP"/>
    </source>
</evidence>
<feature type="signal peptide" evidence="1">
    <location>
        <begin position="1"/>
        <end position="26"/>
    </location>
</feature>
<evidence type="ECO:0000259" key="2">
    <source>
        <dbReference type="Pfam" id="PF20091"/>
    </source>
</evidence>
<feature type="domain" description="Alpha/beta hydrolase" evidence="2">
    <location>
        <begin position="317"/>
        <end position="736"/>
    </location>
</feature>
<name>A0A4R8LH19_9BURK</name>
<reference evidence="3 4" key="1">
    <citation type="submission" date="2019-03" db="EMBL/GenBank/DDBJ databases">
        <title>Genomic Encyclopedia of Type Strains, Phase III (KMG-III): the genomes of soil and plant-associated and newly described type strains.</title>
        <authorList>
            <person name="Whitman W."/>
        </authorList>
    </citation>
    <scope>NUCLEOTIDE SEQUENCE [LARGE SCALE GENOMIC DNA]</scope>
    <source>
        <strain evidence="3 4">LMG 29544</strain>
    </source>
</reference>
<evidence type="ECO:0000313" key="4">
    <source>
        <dbReference type="Proteomes" id="UP000295509"/>
    </source>
</evidence>
<dbReference type="PROSITE" id="PS51257">
    <property type="entry name" value="PROKAR_LIPOPROTEIN"/>
    <property type="match status" value="1"/>
</dbReference>
<keyword evidence="1" id="KW-0732">Signal</keyword>
<dbReference type="Pfam" id="PF20091">
    <property type="entry name" value="Abhydrolase_10"/>
    <property type="match status" value="1"/>
</dbReference>
<dbReference type="AlphaFoldDB" id="A0A4R8LH19"/>
<organism evidence="3 4">
    <name type="scientific">Paraburkholderia rhizosphaerae</name>
    <dbReference type="NCBI Taxonomy" id="480658"/>
    <lineage>
        <taxon>Bacteria</taxon>
        <taxon>Pseudomonadati</taxon>
        <taxon>Pseudomonadota</taxon>
        <taxon>Betaproteobacteria</taxon>
        <taxon>Burkholderiales</taxon>
        <taxon>Burkholderiaceae</taxon>
        <taxon>Paraburkholderia</taxon>
    </lineage>
</organism>
<comment type="caution">
    <text evidence="3">The sequence shown here is derived from an EMBL/GenBank/DDBJ whole genome shotgun (WGS) entry which is preliminary data.</text>
</comment>
<dbReference type="Proteomes" id="UP000295509">
    <property type="component" value="Unassembled WGS sequence"/>
</dbReference>
<sequence>MKITQWLHLIPLVLLSACAVSSKKGASPMAGEPGVIREFQVLSQAPAYNGATPPDAVGPYEVITGIVHGELDPDSAANARIVNLKNAPVNARGYVEYSTDVVILTPLHPVDGKRVVFYDVVNRGRKYAQDYFIGGKGPLDSGGAPASTFPSLLRDGYTIVWSGWQGDLPQTGKSTIAGSALLGTRFPVATRHDGSPLTGFTREEFVPDFAEGAPTTIALSYPPADANDNASATLSARQSWQVDDARATSRASGNETLTYDAPSVTVHDWKYVRNEQGGYAVTFTPPTAVPGPHGTSVPPDAGTIYSFVYRASQPTVNGIAFAAVRDLISFLRYQPSDEEGNPNPLNGLKQAQCAGAHCANKSANFDVAIGEGISQSGRFMRDFLHLGFNQDVDGKRVFDGIMPIVPAARGTWTNMAFSQPGRWSREHEDHFTPGFQFPFAYNVTTDPVSGQTDGLMQQCLATHTCPKIMQIDGEFEWWGGGASLVVTDGAGKDLTLPPDVRYYLVSGTRHTGDQGVTTGLFTQPGANSVCALPNSPVALRPVVRALIPRMVDWVAQDKTPPPSQYPTVAHATAVAPTVAATGFPDLSDVMVPNGPAAKPLQLHVQFGLVNPVFVTDYSNAAPVVDTAKRYTVLVPKDDRNGNALAGVRVPDLQVPLATYTGWSYRASGHAAGESCLSAGSAIPLAVNDAEKNGGHDTRASLASLYHGRADYVSKVANAAHQLVDDGYLLPADADNLFVANARKVSPALLPSP</sequence>
<dbReference type="EMBL" id="SORE01000021">
    <property type="protein sequence ID" value="TDY42432.1"/>
    <property type="molecule type" value="Genomic_DNA"/>
</dbReference>
<feature type="chain" id="PRO_5020685473" description="Alpha/beta hydrolase domain-containing protein" evidence="1">
    <location>
        <begin position="27"/>
        <end position="752"/>
    </location>
</feature>
<keyword evidence="4" id="KW-1185">Reference proteome</keyword>
<evidence type="ECO:0000313" key="3">
    <source>
        <dbReference type="EMBL" id="TDY42432.1"/>
    </source>
</evidence>